<evidence type="ECO:0000313" key="1">
    <source>
        <dbReference type="EMBL" id="KAI0056679.1"/>
    </source>
</evidence>
<reference evidence="1" key="2">
    <citation type="journal article" date="2022" name="New Phytol.">
        <title>Evolutionary transition to the ectomycorrhizal habit in the genomes of a hyperdiverse lineage of mushroom-forming fungi.</title>
        <authorList>
            <person name="Looney B."/>
            <person name="Miyauchi S."/>
            <person name="Morin E."/>
            <person name="Drula E."/>
            <person name="Courty P.E."/>
            <person name="Kohler A."/>
            <person name="Kuo A."/>
            <person name="LaButti K."/>
            <person name="Pangilinan J."/>
            <person name="Lipzen A."/>
            <person name="Riley R."/>
            <person name="Andreopoulos W."/>
            <person name="He G."/>
            <person name="Johnson J."/>
            <person name="Nolan M."/>
            <person name="Tritt A."/>
            <person name="Barry K.W."/>
            <person name="Grigoriev I.V."/>
            <person name="Nagy L.G."/>
            <person name="Hibbett D."/>
            <person name="Henrissat B."/>
            <person name="Matheny P.B."/>
            <person name="Labbe J."/>
            <person name="Martin F.M."/>
        </authorList>
    </citation>
    <scope>NUCLEOTIDE SEQUENCE</scope>
    <source>
        <strain evidence="1">HHB10654</strain>
    </source>
</reference>
<proteinExistence type="predicted"/>
<dbReference type="EMBL" id="MU277260">
    <property type="protein sequence ID" value="KAI0056679.1"/>
    <property type="molecule type" value="Genomic_DNA"/>
</dbReference>
<name>A0ACB8SJD0_9AGAM</name>
<dbReference type="Proteomes" id="UP000814140">
    <property type="component" value="Unassembled WGS sequence"/>
</dbReference>
<keyword evidence="2" id="KW-1185">Reference proteome</keyword>
<evidence type="ECO:0000313" key="2">
    <source>
        <dbReference type="Proteomes" id="UP000814140"/>
    </source>
</evidence>
<organism evidence="1 2">
    <name type="scientific">Artomyces pyxidatus</name>
    <dbReference type="NCBI Taxonomy" id="48021"/>
    <lineage>
        <taxon>Eukaryota</taxon>
        <taxon>Fungi</taxon>
        <taxon>Dikarya</taxon>
        <taxon>Basidiomycota</taxon>
        <taxon>Agaricomycotina</taxon>
        <taxon>Agaricomycetes</taxon>
        <taxon>Russulales</taxon>
        <taxon>Auriscalpiaceae</taxon>
        <taxon>Artomyces</taxon>
    </lineage>
</organism>
<sequence length="182" mass="19461">MMPPRAPAPSGPPAPDSPRASQSPPPVGIQGDLELELMGLANALYNLGTTVVNDSTKEKDKPGGGKQVGLRVNEVIGHLATIDNMSQHIQTMVPMQILTDIDNGRNPMHLTKDRLERAATENQFMNGKITAIESYRTLLDEALAQTFPELADHVGSSTTHPPSSLPDASHPPETLLNGAHSH</sequence>
<comment type="caution">
    <text evidence="1">The sequence shown here is derived from an EMBL/GenBank/DDBJ whole genome shotgun (WGS) entry which is preliminary data.</text>
</comment>
<protein>
    <submittedName>
        <fullName evidence="1">Uncharacterized protein</fullName>
    </submittedName>
</protein>
<reference evidence="1" key="1">
    <citation type="submission" date="2021-03" db="EMBL/GenBank/DDBJ databases">
        <authorList>
            <consortium name="DOE Joint Genome Institute"/>
            <person name="Ahrendt S."/>
            <person name="Looney B.P."/>
            <person name="Miyauchi S."/>
            <person name="Morin E."/>
            <person name="Drula E."/>
            <person name="Courty P.E."/>
            <person name="Chicoki N."/>
            <person name="Fauchery L."/>
            <person name="Kohler A."/>
            <person name="Kuo A."/>
            <person name="Labutti K."/>
            <person name="Pangilinan J."/>
            <person name="Lipzen A."/>
            <person name="Riley R."/>
            <person name="Andreopoulos W."/>
            <person name="He G."/>
            <person name="Johnson J."/>
            <person name="Barry K.W."/>
            <person name="Grigoriev I.V."/>
            <person name="Nagy L."/>
            <person name="Hibbett D."/>
            <person name="Henrissat B."/>
            <person name="Matheny P.B."/>
            <person name="Labbe J."/>
            <person name="Martin F."/>
        </authorList>
    </citation>
    <scope>NUCLEOTIDE SEQUENCE</scope>
    <source>
        <strain evidence="1">HHB10654</strain>
    </source>
</reference>
<gene>
    <name evidence="1" type="ORF">BV25DRAFT_1552813</name>
</gene>
<accession>A0ACB8SJD0</accession>